<evidence type="ECO:0000256" key="1">
    <source>
        <dbReference type="SAM" id="Coils"/>
    </source>
</evidence>
<dbReference type="Pfam" id="PF04350">
    <property type="entry name" value="PilO"/>
    <property type="match status" value="1"/>
</dbReference>
<dbReference type="Proteomes" id="UP001549691">
    <property type="component" value="Unassembled WGS sequence"/>
</dbReference>
<comment type="caution">
    <text evidence="3">The sequence shown here is derived from an EMBL/GenBank/DDBJ whole genome shotgun (WGS) entry which is preliminary data.</text>
</comment>
<keyword evidence="2" id="KW-1133">Transmembrane helix</keyword>
<protein>
    <submittedName>
        <fullName evidence="3">Type 4a pilus biogenesis protein PilO</fullName>
    </submittedName>
</protein>
<evidence type="ECO:0000313" key="4">
    <source>
        <dbReference type="Proteomes" id="UP001549691"/>
    </source>
</evidence>
<name>A0ABV2THI0_9RHOO</name>
<keyword evidence="1" id="KW-0175">Coiled coil</keyword>
<feature type="transmembrane region" description="Helical" evidence="2">
    <location>
        <begin position="25"/>
        <end position="46"/>
    </location>
</feature>
<proteinExistence type="predicted"/>
<reference evidence="3 4" key="1">
    <citation type="submission" date="2024-07" db="EMBL/GenBank/DDBJ databases">
        <title>Uliginosibacterium flavum JJ3220;KACC:17644.</title>
        <authorList>
            <person name="Kim M.K."/>
        </authorList>
    </citation>
    <scope>NUCLEOTIDE SEQUENCE [LARGE SCALE GENOMIC DNA]</scope>
    <source>
        <strain evidence="3 4">KACC:17644</strain>
    </source>
</reference>
<dbReference type="InterPro" id="IPR014717">
    <property type="entry name" value="Transl_elong_EF1B/ribsomal_bS6"/>
</dbReference>
<feature type="coiled-coil region" evidence="1">
    <location>
        <begin position="55"/>
        <end position="99"/>
    </location>
</feature>
<keyword evidence="4" id="KW-1185">Reference proteome</keyword>
<dbReference type="InterPro" id="IPR007445">
    <property type="entry name" value="PilO"/>
</dbReference>
<gene>
    <name evidence="3" type="ORF">ABXR19_04190</name>
</gene>
<dbReference type="PIRSF" id="PIRSF016482">
    <property type="entry name" value="PilO"/>
    <property type="match status" value="1"/>
</dbReference>
<dbReference type="RefSeq" id="WP_354599836.1">
    <property type="nucleotide sequence ID" value="NZ_JBEWZI010000003.1"/>
</dbReference>
<dbReference type="EMBL" id="JBEWZI010000003">
    <property type="protein sequence ID" value="MET7013376.1"/>
    <property type="molecule type" value="Genomic_DNA"/>
</dbReference>
<dbReference type="PANTHER" id="PTHR39555:SF1">
    <property type="entry name" value="TYPE IV PILUS INNER MEMBRANE COMPONENT PILO"/>
    <property type="match status" value="1"/>
</dbReference>
<dbReference type="Gene3D" id="3.30.70.60">
    <property type="match status" value="1"/>
</dbReference>
<keyword evidence="2" id="KW-0472">Membrane</keyword>
<organism evidence="3 4">
    <name type="scientific">Uliginosibacterium flavum</name>
    <dbReference type="NCBI Taxonomy" id="1396831"/>
    <lineage>
        <taxon>Bacteria</taxon>
        <taxon>Pseudomonadati</taxon>
        <taxon>Pseudomonadota</taxon>
        <taxon>Betaproteobacteria</taxon>
        <taxon>Rhodocyclales</taxon>
        <taxon>Zoogloeaceae</taxon>
        <taxon>Uliginosibacterium</taxon>
    </lineage>
</organism>
<dbReference type="PANTHER" id="PTHR39555">
    <property type="entry name" value="FIMBRIAL ASSEMBLY PROTEIN PILO-LIKE PROTEIN-RELATED"/>
    <property type="match status" value="1"/>
</dbReference>
<evidence type="ECO:0000313" key="3">
    <source>
        <dbReference type="EMBL" id="MET7013376.1"/>
    </source>
</evidence>
<sequence length="214" mass="24625">MEIRVDRIINDFRQLDPNDPGVWPAAPKFIALLLIFVLVVTAGWWFNWKGDFERLEQAQQEETKLKDEWLNKKRQAVNLEEYRKQLAEMDRQFGALLKQLPNKSEMETLIIDINQAGRGRGLQFELWKPGQESVKDFYAELPISVSITGSYHALGQFVSDVAKLPRIVTLRDVVVAPAKDGGLKMDAFAVTYRYLDDEEVSKQKRDKAAAEKKK</sequence>
<dbReference type="Gene3D" id="1.10.287.540">
    <property type="entry name" value="Helix hairpin bin"/>
    <property type="match status" value="1"/>
</dbReference>
<evidence type="ECO:0000256" key="2">
    <source>
        <dbReference type="SAM" id="Phobius"/>
    </source>
</evidence>
<accession>A0ABV2THI0</accession>
<keyword evidence="2" id="KW-0812">Transmembrane</keyword>